<evidence type="ECO:0000313" key="2">
    <source>
        <dbReference type="Proteomes" id="UP000323597"/>
    </source>
</evidence>
<sequence>MSSIKRNGLTIFFPFCFFFSSFPLPLFSLLCPTPTTAPFPLSLKCIINISLSGLGFSSLQVQCSLISCLRISY</sequence>
<protein>
    <submittedName>
        <fullName evidence="1">Uncharacterized protein</fullName>
    </submittedName>
</protein>
<dbReference type="Proteomes" id="UP000323597">
    <property type="component" value="Chromosome D11"/>
</dbReference>
<gene>
    <name evidence="1" type="ORF">E1A91_D11G193500v1</name>
</gene>
<proteinExistence type="predicted"/>
<keyword evidence="2" id="KW-1185">Reference proteome</keyword>
<evidence type="ECO:0000313" key="1">
    <source>
        <dbReference type="EMBL" id="TYI56208.1"/>
    </source>
</evidence>
<dbReference type="EMBL" id="CM017659">
    <property type="protein sequence ID" value="TYI56208.1"/>
    <property type="molecule type" value="Genomic_DNA"/>
</dbReference>
<dbReference type="AlphaFoldDB" id="A0A5D2SWA6"/>
<organism evidence="1 2">
    <name type="scientific">Gossypium mustelinum</name>
    <name type="common">Cotton</name>
    <name type="synonym">Gossypium caicoense</name>
    <dbReference type="NCBI Taxonomy" id="34275"/>
    <lineage>
        <taxon>Eukaryota</taxon>
        <taxon>Viridiplantae</taxon>
        <taxon>Streptophyta</taxon>
        <taxon>Embryophyta</taxon>
        <taxon>Tracheophyta</taxon>
        <taxon>Spermatophyta</taxon>
        <taxon>Magnoliopsida</taxon>
        <taxon>eudicotyledons</taxon>
        <taxon>Gunneridae</taxon>
        <taxon>Pentapetalae</taxon>
        <taxon>rosids</taxon>
        <taxon>malvids</taxon>
        <taxon>Malvales</taxon>
        <taxon>Malvaceae</taxon>
        <taxon>Malvoideae</taxon>
        <taxon>Gossypium</taxon>
    </lineage>
</organism>
<reference evidence="1 2" key="1">
    <citation type="submission" date="2019-07" db="EMBL/GenBank/DDBJ databases">
        <title>WGS assembly of Gossypium mustelinum.</title>
        <authorList>
            <person name="Chen Z.J."/>
            <person name="Sreedasyam A."/>
            <person name="Ando A."/>
            <person name="Song Q."/>
            <person name="De L."/>
            <person name="Hulse-Kemp A."/>
            <person name="Ding M."/>
            <person name="Ye W."/>
            <person name="Kirkbride R."/>
            <person name="Jenkins J."/>
            <person name="Plott C."/>
            <person name="Lovell J."/>
            <person name="Lin Y.-M."/>
            <person name="Vaughn R."/>
            <person name="Liu B."/>
            <person name="Li W."/>
            <person name="Simpson S."/>
            <person name="Scheffler B."/>
            <person name="Saski C."/>
            <person name="Grover C."/>
            <person name="Hu G."/>
            <person name="Conover J."/>
            <person name="Carlson J."/>
            <person name="Shu S."/>
            <person name="Boston L."/>
            <person name="Williams M."/>
            <person name="Peterson D."/>
            <person name="Mcgee K."/>
            <person name="Jones D."/>
            <person name="Wendel J."/>
            <person name="Stelly D."/>
            <person name="Grimwood J."/>
            <person name="Schmutz J."/>
        </authorList>
    </citation>
    <scope>NUCLEOTIDE SEQUENCE [LARGE SCALE GENOMIC DNA]</scope>
    <source>
        <strain evidence="1">1408120.09</strain>
    </source>
</reference>
<accession>A0A5D2SWA6</accession>
<name>A0A5D2SWA6_GOSMU</name>